<sequence>MSRILIIEDDMDLQEGLTYFLEKEGYEILTAGTKKAGMEILRKGLCDLVLLDCNLPDGSGFDICAESQEYGDIPILMLTARDTEMDEVKALETGVADYMSKPFSIAVLKARIRKILQGRKPENRLVSGGIALEKDSCKVYKNGEEIRCSKVEYQLLMYFMENRGQVLSKEQILEHVWDSQGKFVDENTLSVNIRRLRTRIEDDPKHPSLIRTVHGIGYVWRSGER</sequence>
<dbReference type="Pfam" id="PF00072">
    <property type="entry name" value="Response_reg"/>
    <property type="match status" value="1"/>
</dbReference>
<dbReference type="PROSITE" id="PS51755">
    <property type="entry name" value="OMPR_PHOB"/>
    <property type="match status" value="1"/>
</dbReference>
<keyword evidence="2" id="KW-0805">Transcription regulation</keyword>
<comment type="caution">
    <text evidence="10">The sequence shown here is derived from an EMBL/GenBank/DDBJ whole genome shotgun (WGS) entry which is preliminary data.</text>
</comment>
<dbReference type="InterPro" id="IPR011006">
    <property type="entry name" value="CheY-like_superfamily"/>
</dbReference>
<dbReference type="GO" id="GO:0000976">
    <property type="term" value="F:transcription cis-regulatory region binding"/>
    <property type="evidence" value="ECO:0007669"/>
    <property type="project" value="TreeGrafter"/>
</dbReference>
<dbReference type="PROSITE" id="PS50110">
    <property type="entry name" value="RESPONSE_REGULATORY"/>
    <property type="match status" value="1"/>
</dbReference>
<comment type="function">
    <text evidence="5">May play the central regulatory role in sporulation. It may be an element of the effector pathway responsible for the activation of sporulation genes in response to nutritional stress. Spo0A may act in concert with spo0H (a sigma factor) to control the expression of some genes that are critical to the sporulation process.</text>
</comment>
<evidence type="ECO:0000259" key="9">
    <source>
        <dbReference type="PROSITE" id="PS51755"/>
    </source>
</evidence>
<keyword evidence="4" id="KW-0804">Transcription</keyword>
<evidence type="ECO:0000313" key="11">
    <source>
        <dbReference type="Proteomes" id="UP000824116"/>
    </source>
</evidence>
<dbReference type="Gene3D" id="6.10.250.690">
    <property type="match status" value="1"/>
</dbReference>
<dbReference type="GO" id="GO:0032993">
    <property type="term" value="C:protein-DNA complex"/>
    <property type="evidence" value="ECO:0007669"/>
    <property type="project" value="TreeGrafter"/>
</dbReference>
<reference evidence="10" key="2">
    <citation type="submission" date="2021-04" db="EMBL/GenBank/DDBJ databases">
        <authorList>
            <person name="Gilroy R."/>
        </authorList>
    </citation>
    <scope>NUCLEOTIDE SEQUENCE</scope>
    <source>
        <strain evidence="10">CHK196-3914</strain>
    </source>
</reference>
<evidence type="ECO:0000256" key="4">
    <source>
        <dbReference type="ARBA" id="ARBA00023163"/>
    </source>
</evidence>
<dbReference type="Gene3D" id="3.40.50.2300">
    <property type="match status" value="1"/>
</dbReference>
<dbReference type="CDD" id="cd00383">
    <property type="entry name" value="trans_reg_C"/>
    <property type="match status" value="1"/>
</dbReference>
<proteinExistence type="predicted"/>
<feature type="DNA-binding region" description="OmpR/PhoB-type" evidence="7">
    <location>
        <begin position="122"/>
        <end position="222"/>
    </location>
</feature>
<reference evidence="10" key="1">
    <citation type="journal article" date="2021" name="PeerJ">
        <title>Extensive microbial diversity within the chicken gut microbiome revealed by metagenomics and culture.</title>
        <authorList>
            <person name="Gilroy R."/>
            <person name="Ravi A."/>
            <person name="Getino M."/>
            <person name="Pursley I."/>
            <person name="Horton D.L."/>
            <person name="Alikhan N.F."/>
            <person name="Baker D."/>
            <person name="Gharbi K."/>
            <person name="Hall N."/>
            <person name="Watson M."/>
            <person name="Adriaenssens E.M."/>
            <person name="Foster-Nyarko E."/>
            <person name="Jarju S."/>
            <person name="Secka A."/>
            <person name="Antonio M."/>
            <person name="Oren A."/>
            <person name="Chaudhuri R.R."/>
            <person name="La Ragione R."/>
            <person name="Hildebrand F."/>
            <person name="Pallen M.J."/>
        </authorList>
    </citation>
    <scope>NUCLEOTIDE SEQUENCE</scope>
    <source>
        <strain evidence="10">CHK196-3914</strain>
    </source>
</reference>
<dbReference type="SUPFAM" id="SSF52172">
    <property type="entry name" value="CheY-like"/>
    <property type="match status" value="1"/>
</dbReference>
<evidence type="ECO:0000313" key="10">
    <source>
        <dbReference type="EMBL" id="HIZ75550.1"/>
    </source>
</evidence>
<dbReference type="AlphaFoldDB" id="A0A9D2GB39"/>
<dbReference type="GO" id="GO:0005829">
    <property type="term" value="C:cytosol"/>
    <property type="evidence" value="ECO:0007669"/>
    <property type="project" value="TreeGrafter"/>
</dbReference>
<dbReference type="InterPro" id="IPR039420">
    <property type="entry name" value="WalR-like"/>
</dbReference>
<feature type="domain" description="Response regulatory" evidence="8">
    <location>
        <begin position="3"/>
        <end position="116"/>
    </location>
</feature>
<dbReference type="SMART" id="SM00448">
    <property type="entry name" value="REC"/>
    <property type="match status" value="1"/>
</dbReference>
<evidence type="ECO:0000256" key="7">
    <source>
        <dbReference type="PROSITE-ProRule" id="PRU01091"/>
    </source>
</evidence>
<keyword evidence="6" id="KW-0597">Phosphoprotein</keyword>
<organism evidence="10 11">
    <name type="scientific">Candidatus Mediterraneibacter stercoravium</name>
    <dbReference type="NCBI Taxonomy" id="2838685"/>
    <lineage>
        <taxon>Bacteria</taxon>
        <taxon>Bacillati</taxon>
        <taxon>Bacillota</taxon>
        <taxon>Clostridia</taxon>
        <taxon>Lachnospirales</taxon>
        <taxon>Lachnospiraceae</taxon>
        <taxon>Mediterraneibacter</taxon>
    </lineage>
</organism>
<evidence type="ECO:0000256" key="2">
    <source>
        <dbReference type="ARBA" id="ARBA00023015"/>
    </source>
</evidence>
<dbReference type="InterPro" id="IPR001789">
    <property type="entry name" value="Sig_transdc_resp-reg_receiver"/>
</dbReference>
<protein>
    <recommendedName>
        <fullName evidence="1">Stage 0 sporulation protein A homolog</fullName>
    </recommendedName>
</protein>
<dbReference type="InterPro" id="IPR001867">
    <property type="entry name" value="OmpR/PhoB-type_DNA-bd"/>
</dbReference>
<evidence type="ECO:0000256" key="5">
    <source>
        <dbReference type="ARBA" id="ARBA00024867"/>
    </source>
</evidence>
<keyword evidence="3 7" id="KW-0238">DNA-binding</keyword>
<gene>
    <name evidence="10" type="ORF">H9723_10000</name>
</gene>
<dbReference type="CDD" id="cd17574">
    <property type="entry name" value="REC_OmpR"/>
    <property type="match status" value="1"/>
</dbReference>
<dbReference type="SMART" id="SM00862">
    <property type="entry name" value="Trans_reg_C"/>
    <property type="match status" value="1"/>
</dbReference>
<name>A0A9D2GB39_9FIRM</name>
<dbReference type="EMBL" id="DXAY01000234">
    <property type="protein sequence ID" value="HIZ75550.1"/>
    <property type="molecule type" value="Genomic_DNA"/>
</dbReference>
<evidence type="ECO:0000256" key="1">
    <source>
        <dbReference type="ARBA" id="ARBA00018672"/>
    </source>
</evidence>
<dbReference type="PANTHER" id="PTHR48111:SF73">
    <property type="entry name" value="ALKALINE PHOSPHATASE SYNTHESIS TRANSCRIPTIONAL REGULATORY PROTEIN PHOP"/>
    <property type="match status" value="1"/>
</dbReference>
<dbReference type="Pfam" id="PF00486">
    <property type="entry name" value="Trans_reg_C"/>
    <property type="match status" value="1"/>
</dbReference>
<dbReference type="PANTHER" id="PTHR48111">
    <property type="entry name" value="REGULATOR OF RPOS"/>
    <property type="match status" value="1"/>
</dbReference>
<dbReference type="GO" id="GO:0006355">
    <property type="term" value="P:regulation of DNA-templated transcription"/>
    <property type="evidence" value="ECO:0007669"/>
    <property type="project" value="InterPro"/>
</dbReference>
<dbReference type="Gene3D" id="1.10.10.10">
    <property type="entry name" value="Winged helix-like DNA-binding domain superfamily/Winged helix DNA-binding domain"/>
    <property type="match status" value="1"/>
</dbReference>
<dbReference type="InterPro" id="IPR036388">
    <property type="entry name" value="WH-like_DNA-bd_sf"/>
</dbReference>
<accession>A0A9D2GB39</accession>
<evidence type="ECO:0000256" key="3">
    <source>
        <dbReference type="ARBA" id="ARBA00023125"/>
    </source>
</evidence>
<dbReference type="Proteomes" id="UP000824116">
    <property type="component" value="Unassembled WGS sequence"/>
</dbReference>
<evidence type="ECO:0000259" key="8">
    <source>
        <dbReference type="PROSITE" id="PS50110"/>
    </source>
</evidence>
<feature type="domain" description="OmpR/PhoB-type" evidence="9">
    <location>
        <begin position="122"/>
        <end position="222"/>
    </location>
</feature>
<feature type="modified residue" description="4-aspartylphosphate" evidence="6">
    <location>
        <position position="52"/>
    </location>
</feature>
<evidence type="ECO:0000256" key="6">
    <source>
        <dbReference type="PROSITE-ProRule" id="PRU00169"/>
    </source>
</evidence>
<dbReference type="GO" id="GO:0000156">
    <property type="term" value="F:phosphorelay response regulator activity"/>
    <property type="evidence" value="ECO:0007669"/>
    <property type="project" value="TreeGrafter"/>
</dbReference>